<dbReference type="Gene3D" id="2.60.120.10">
    <property type="entry name" value="Jelly Rolls"/>
    <property type="match status" value="1"/>
</dbReference>
<dbReference type="GO" id="GO:0043565">
    <property type="term" value="F:sequence-specific DNA binding"/>
    <property type="evidence" value="ECO:0007669"/>
    <property type="project" value="InterPro"/>
</dbReference>
<dbReference type="PANTHER" id="PTHR43280">
    <property type="entry name" value="ARAC-FAMILY TRANSCRIPTIONAL REGULATOR"/>
    <property type="match status" value="1"/>
</dbReference>
<dbReference type="Proteomes" id="UP000664779">
    <property type="component" value="Unassembled WGS sequence"/>
</dbReference>
<dbReference type="Pfam" id="PF02311">
    <property type="entry name" value="AraC_binding"/>
    <property type="match status" value="1"/>
</dbReference>
<accession>A0A939J7F7</accession>
<evidence type="ECO:0000256" key="4">
    <source>
        <dbReference type="ARBA" id="ARBA00023163"/>
    </source>
</evidence>
<evidence type="ECO:0000256" key="3">
    <source>
        <dbReference type="ARBA" id="ARBA00023159"/>
    </source>
</evidence>
<dbReference type="SUPFAM" id="SSF51182">
    <property type="entry name" value="RmlC-like cupins"/>
    <property type="match status" value="1"/>
</dbReference>
<dbReference type="RefSeq" id="WP_206941426.1">
    <property type="nucleotide sequence ID" value="NZ_JAFLNF010000005.1"/>
</dbReference>
<dbReference type="InterPro" id="IPR018060">
    <property type="entry name" value="HTH_AraC"/>
</dbReference>
<evidence type="ECO:0000313" key="6">
    <source>
        <dbReference type="EMBL" id="MBO0346132.1"/>
    </source>
</evidence>
<keyword evidence="1" id="KW-0805">Transcription regulation</keyword>
<keyword evidence="3" id="KW-0010">Activator</keyword>
<proteinExistence type="predicted"/>
<dbReference type="PANTHER" id="PTHR43280:SF32">
    <property type="entry name" value="TRANSCRIPTIONAL REGULATORY PROTEIN"/>
    <property type="match status" value="1"/>
</dbReference>
<dbReference type="PRINTS" id="PR00032">
    <property type="entry name" value="HTHARAC"/>
</dbReference>
<dbReference type="InterPro" id="IPR009057">
    <property type="entry name" value="Homeodomain-like_sf"/>
</dbReference>
<dbReference type="InterPro" id="IPR020449">
    <property type="entry name" value="Tscrpt_reg_AraC-type_HTH"/>
</dbReference>
<dbReference type="AlphaFoldDB" id="A0A939J7F7"/>
<keyword evidence="7" id="KW-1185">Reference proteome</keyword>
<protein>
    <submittedName>
        <fullName evidence="6">Helix-turn-helix domain-containing protein</fullName>
    </submittedName>
</protein>
<dbReference type="SMART" id="SM00342">
    <property type="entry name" value="HTH_ARAC"/>
    <property type="match status" value="1"/>
</dbReference>
<dbReference type="SUPFAM" id="SSF46689">
    <property type="entry name" value="Homeodomain-like"/>
    <property type="match status" value="1"/>
</dbReference>
<gene>
    <name evidence="6" type="ORF">J0X15_12945</name>
</gene>
<dbReference type="Gene3D" id="1.10.10.60">
    <property type="entry name" value="Homeodomain-like"/>
    <property type="match status" value="1"/>
</dbReference>
<keyword evidence="2" id="KW-0238">DNA-binding</keyword>
<dbReference type="EMBL" id="JAFLNF010000005">
    <property type="protein sequence ID" value="MBO0346132.1"/>
    <property type="molecule type" value="Genomic_DNA"/>
</dbReference>
<reference evidence="6" key="1">
    <citation type="submission" date="2021-03" db="EMBL/GenBank/DDBJ databases">
        <title>Roseibium sp. CAU 1637 isolated from Incheon.</title>
        <authorList>
            <person name="Kim W."/>
        </authorList>
    </citation>
    <scope>NUCLEOTIDE SEQUENCE</scope>
    <source>
        <strain evidence="6">CAU 1637</strain>
    </source>
</reference>
<evidence type="ECO:0000256" key="2">
    <source>
        <dbReference type="ARBA" id="ARBA00023125"/>
    </source>
</evidence>
<comment type="caution">
    <text evidence="6">The sequence shown here is derived from an EMBL/GenBank/DDBJ whole genome shotgun (WGS) entry which is preliminary data.</text>
</comment>
<evidence type="ECO:0000256" key="1">
    <source>
        <dbReference type="ARBA" id="ARBA00023015"/>
    </source>
</evidence>
<dbReference type="Pfam" id="PF12833">
    <property type="entry name" value="HTH_18"/>
    <property type="match status" value="1"/>
</dbReference>
<keyword evidence="4" id="KW-0804">Transcription</keyword>
<dbReference type="InterPro" id="IPR047264">
    <property type="entry name" value="Cupin_HpaA-like_N"/>
</dbReference>
<feature type="domain" description="HTH araC/xylS-type" evidence="5">
    <location>
        <begin position="189"/>
        <end position="287"/>
    </location>
</feature>
<dbReference type="InterPro" id="IPR014710">
    <property type="entry name" value="RmlC-like_jellyroll"/>
</dbReference>
<dbReference type="CDD" id="cd06999">
    <property type="entry name" value="cupin_HpaA-like_N"/>
    <property type="match status" value="1"/>
</dbReference>
<sequence length="297" mass="33113">MVQNPFIPRYHLYGENGPVEDFDFFHIETIPARSRSLGWSLDPHAHAHLFQILVIMEGSGRLSGESGERSIDHETAVYVPAGAVHGWTFAPGTEGYVVSFTSDYLSGGSADLSQAEQAALMCASCKVTALDPLRLRRMAFALSEMAAESNEVVERRAIFRSLLNFVLVLLFEQPASPPAADSTTGFSLVQFKGLVEENFRQQRGAEFYASEMGLSVARLNRFCRLFLDRTASQAVRDRLMLEAKRLLTFSNQSVQEIAFDLGYEDPAYFSRSFRKDIGRSPQEFRTSQSSSLTAKPD</sequence>
<dbReference type="GO" id="GO:0003700">
    <property type="term" value="F:DNA-binding transcription factor activity"/>
    <property type="evidence" value="ECO:0007669"/>
    <property type="project" value="InterPro"/>
</dbReference>
<evidence type="ECO:0000259" key="5">
    <source>
        <dbReference type="PROSITE" id="PS01124"/>
    </source>
</evidence>
<dbReference type="InterPro" id="IPR003313">
    <property type="entry name" value="AraC-bd"/>
</dbReference>
<organism evidence="6 7">
    <name type="scientific">Roseibium limicola</name>
    <dbReference type="NCBI Taxonomy" id="2816037"/>
    <lineage>
        <taxon>Bacteria</taxon>
        <taxon>Pseudomonadati</taxon>
        <taxon>Pseudomonadota</taxon>
        <taxon>Alphaproteobacteria</taxon>
        <taxon>Hyphomicrobiales</taxon>
        <taxon>Stappiaceae</taxon>
        <taxon>Roseibium</taxon>
    </lineage>
</organism>
<dbReference type="InterPro" id="IPR011051">
    <property type="entry name" value="RmlC_Cupin_sf"/>
</dbReference>
<dbReference type="PROSITE" id="PS01124">
    <property type="entry name" value="HTH_ARAC_FAMILY_2"/>
    <property type="match status" value="1"/>
</dbReference>
<name>A0A939J7F7_9HYPH</name>
<evidence type="ECO:0000313" key="7">
    <source>
        <dbReference type="Proteomes" id="UP000664779"/>
    </source>
</evidence>